<gene>
    <name evidence="1" type="ORF">ACFQBQ_01450</name>
</gene>
<proteinExistence type="predicted"/>
<dbReference type="EMBL" id="JBHSWI010000001">
    <property type="protein sequence ID" value="MFC6644276.1"/>
    <property type="molecule type" value="Genomic_DNA"/>
</dbReference>
<name>A0ABW1Z6I6_9BACT</name>
<comment type="caution">
    <text evidence="1">The sequence shown here is derived from an EMBL/GenBank/DDBJ whole genome shotgun (WGS) entry which is preliminary data.</text>
</comment>
<organism evidence="1 2">
    <name type="scientific">Granulicella cerasi</name>
    <dbReference type="NCBI Taxonomy" id="741063"/>
    <lineage>
        <taxon>Bacteria</taxon>
        <taxon>Pseudomonadati</taxon>
        <taxon>Acidobacteriota</taxon>
        <taxon>Terriglobia</taxon>
        <taxon>Terriglobales</taxon>
        <taxon>Acidobacteriaceae</taxon>
        <taxon>Granulicella</taxon>
    </lineage>
</organism>
<evidence type="ECO:0000313" key="1">
    <source>
        <dbReference type="EMBL" id="MFC6644276.1"/>
    </source>
</evidence>
<protein>
    <recommendedName>
        <fullName evidence="3">Histidine kinase</fullName>
    </recommendedName>
</protein>
<keyword evidence="2" id="KW-1185">Reference proteome</keyword>
<evidence type="ECO:0000313" key="2">
    <source>
        <dbReference type="Proteomes" id="UP001596391"/>
    </source>
</evidence>
<dbReference type="RefSeq" id="WP_390233571.1">
    <property type="nucleotide sequence ID" value="NZ_JBHSWI010000001.1"/>
</dbReference>
<sequence length="80" mass="8991">MADARQVDMELLKAIERELHDLCQPVTSLQCRLELGKMCGDEVALIEATDGALEDAARIFEAVARMRSRLQDEMAKRGEE</sequence>
<dbReference type="Proteomes" id="UP001596391">
    <property type="component" value="Unassembled WGS sequence"/>
</dbReference>
<accession>A0ABW1Z6I6</accession>
<evidence type="ECO:0008006" key="3">
    <source>
        <dbReference type="Google" id="ProtNLM"/>
    </source>
</evidence>
<reference evidence="2" key="1">
    <citation type="journal article" date="2019" name="Int. J. Syst. Evol. Microbiol.">
        <title>The Global Catalogue of Microorganisms (GCM) 10K type strain sequencing project: providing services to taxonomists for standard genome sequencing and annotation.</title>
        <authorList>
            <consortium name="The Broad Institute Genomics Platform"/>
            <consortium name="The Broad Institute Genome Sequencing Center for Infectious Disease"/>
            <person name="Wu L."/>
            <person name="Ma J."/>
        </authorList>
    </citation>
    <scope>NUCLEOTIDE SEQUENCE [LARGE SCALE GENOMIC DNA]</scope>
    <source>
        <strain evidence="2">CGMCC 1.16026</strain>
    </source>
</reference>